<dbReference type="GO" id="GO:0005524">
    <property type="term" value="F:ATP binding"/>
    <property type="evidence" value="ECO:0007669"/>
    <property type="project" value="UniProtKB-KW"/>
</dbReference>
<evidence type="ECO:0000256" key="5">
    <source>
        <dbReference type="ARBA" id="ARBA00022741"/>
    </source>
</evidence>
<keyword evidence="4" id="KW-0677">Repeat</keyword>
<evidence type="ECO:0000256" key="8">
    <source>
        <dbReference type="ARBA" id="ARBA00023136"/>
    </source>
</evidence>
<keyword evidence="12" id="KW-1185">Reference proteome</keyword>
<gene>
    <name evidence="11" type="primary">araG</name>
    <name evidence="11" type="ORF">DSM104329_04727</name>
</gene>
<dbReference type="PROSITE" id="PS00211">
    <property type="entry name" value="ABC_TRANSPORTER_1"/>
    <property type="match status" value="1"/>
</dbReference>
<dbReference type="InterPro" id="IPR003593">
    <property type="entry name" value="AAA+_ATPase"/>
</dbReference>
<dbReference type="Proteomes" id="UP001162834">
    <property type="component" value="Chromosome"/>
</dbReference>
<organism evidence="11 12">
    <name type="scientific">Capillimicrobium parvum</name>
    <dbReference type="NCBI Taxonomy" id="2884022"/>
    <lineage>
        <taxon>Bacteria</taxon>
        <taxon>Bacillati</taxon>
        <taxon>Actinomycetota</taxon>
        <taxon>Thermoleophilia</taxon>
        <taxon>Solirubrobacterales</taxon>
        <taxon>Capillimicrobiaceae</taxon>
        <taxon>Capillimicrobium</taxon>
    </lineage>
</organism>
<dbReference type="CDD" id="cd03216">
    <property type="entry name" value="ABC_Carb_Monos_I"/>
    <property type="match status" value="1"/>
</dbReference>
<dbReference type="Gene3D" id="3.40.50.300">
    <property type="entry name" value="P-loop containing nucleotide triphosphate hydrolases"/>
    <property type="match status" value="2"/>
</dbReference>
<dbReference type="CDD" id="cd03215">
    <property type="entry name" value="ABC_Carb_Monos_II"/>
    <property type="match status" value="1"/>
</dbReference>
<dbReference type="InterPro" id="IPR050107">
    <property type="entry name" value="ABC_carbohydrate_import_ATPase"/>
</dbReference>
<evidence type="ECO:0000256" key="7">
    <source>
        <dbReference type="ARBA" id="ARBA00022967"/>
    </source>
</evidence>
<feature type="domain" description="ABC transporter" evidence="10">
    <location>
        <begin position="295"/>
        <end position="537"/>
    </location>
</feature>
<dbReference type="Pfam" id="PF00005">
    <property type="entry name" value="ABC_tran"/>
    <property type="match status" value="2"/>
</dbReference>
<keyword evidence="2" id="KW-1003">Cell membrane</keyword>
<evidence type="ECO:0000313" key="12">
    <source>
        <dbReference type="Proteomes" id="UP001162834"/>
    </source>
</evidence>
<proteinExistence type="predicted"/>
<accession>A0A9E6Y2C4</accession>
<evidence type="ECO:0000259" key="10">
    <source>
        <dbReference type="PROSITE" id="PS50893"/>
    </source>
</evidence>
<evidence type="ECO:0000256" key="9">
    <source>
        <dbReference type="SAM" id="MobiDB-lite"/>
    </source>
</evidence>
<dbReference type="PROSITE" id="PS50893">
    <property type="entry name" value="ABC_TRANSPORTER_2"/>
    <property type="match status" value="2"/>
</dbReference>
<keyword evidence="8" id="KW-0472">Membrane</keyword>
<dbReference type="GO" id="GO:0016887">
    <property type="term" value="F:ATP hydrolysis activity"/>
    <property type="evidence" value="ECO:0007669"/>
    <property type="project" value="InterPro"/>
</dbReference>
<evidence type="ECO:0000256" key="3">
    <source>
        <dbReference type="ARBA" id="ARBA00022597"/>
    </source>
</evidence>
<evidence type="ECO:0000256" key="4">
    <source>
        <dbReference type="ARBA" id="ARBA00022737"/>
    </source>
</evidence>
<evidence type="ECO:0000313" key="11">
    <source>
        <dbReference type="EMBL" id="UGS38303.1"/>
    </source>
</evidence>
<feature type="region of interest" description="Disordered" evidence="9">
    <location>
        <begin position="263"/>
        <end position="293"/>
    </location>
</feature>
<dbReference type="InterPro" id="IPR017871">
    <property type="entry name" value="ABC_transporter-like_CS"/>
</dbReference>
<dbReference type="PANTHER" id="PTHR43790">
    <property type="entry name" value="CARBOHYDRATE TRANSPORT ATP-BINDING PROTEIN MG119-RELATED"/>
    <property type="match status" value="1"/>
</dbReference>
<evidence type="ECO:0000256" key="6">
    <source>
        <dbReference type="ARBA" id="ARBA00022840"/>
    </source>
</evidence>
<keyword evidence="5" id="KW-0547">Nucleotide-binding</keyword>
<dbReference type="KEGG" id="sbae:DSM104329_04727"/>
<reference evidence="11" key="1">
    <citation type="journal article" date="2022" name="Int. J. Syst. Evol. Microbiol.">
        <title>Pseudomonas aegrilactucae sp. nov. and Pseudomonas morbosilactucae sp. nov., pathogens causing bacterial rot of lettuce in Japan.</title>
        <authorList>
            <person name="Sawada H."/>
            <person name="Fujikawa T."/>
            <person name="Satou M."/>
        </authorList>
    </citation>
    <scope>NUCLEOTIDE SEQUENCE</scope>
    <source>
        <strain evidence="11">0166_1</strain>
    </source>
</reference>
<dbReference type="PANTHER" id="PTHR43790:SF3">
    <property type="entry name" value="D-ALLOSE IMPORT ATP-BINDING PROTEIN ALSA-RELATED"/>
    <property type="match status" value="1"/>
</dbReference>
<keyword evidence="6 11" id="KW-0067">ATP-binding</keyword>
<protein>
    <submittedName>
        <fullName evidence="11">Arabinose import ATP-binding protein AraG</fullName>
    </submittedName>
</protein>
<dbReference type="EMBL" id="CP087164">
    <property type="protein sequence ID" value="UGS38303.1"/>
    <property type="molecule type" value="Genomic_DNA"/>
</dbReference>
<dbReference type="SMART" id="SM00382">
    <property type="entry name" value="AAA"/>
    <property type="match status" value="2"/>
</dbReference>
<dbReference type="AlphaFoldDB" id="A0A9E6Y2C4"/>
<dbReference type="InterPro" id="IPR027417">
    <property type="entry name" value="P-loop_NTPase"/>
</dbReference>
<dbReference type="InterPro" id="IPR003439">
    <property type="entry name" value="ABC_transporter-like_ATP-bd"/>
</dbReference>
<keyword evidence="7" id="KW-1278">Translocase</keyword>
<dbReference type="SUPFAM" id="SSF52540">
    <property type="entry name" value="P-loop containing nucleoside triphosphate hydrolases"/>
    <property type="match status" value="2"/>
</dbReference>
<evidence type="ECO:0000256" key="1">
    <source>
        <dbReference type="ARBA" id="ARBA00022448"/>
    </source>
</evidence>
<evidence type="ECO:0000256" key="2">
    <source>
        <dbReference type="ARBA" id="ARBA00022475"/>
    </source>
</evidence>
<dbReference type="RefSeq" id="WP_259312328.1">
    <property type="nucleotide sequence ID" value="NZ_CP087164.1"/>
</dbReference>
<sequence length="550" mass="58443">MSVVTSESTVGGPAAGLPPAVVVEDLVKTYPGTRALKGVSLSVRSGEFRALVGENGSGKSTLVGILGGKTVADPGGRVEIFGQPLVQGNPSKAADAGVAVIHQELLMVPQLSAMENVFLGDLPARGSVVSRRRMRREYNELAERGGIDVPADALVSGLSVAQQAMLEILRALRREARLVIMDEPTVTLGVPEREKLYAIVAGMRRQGVTFVLVSHDLEEVMGLADSVTVFRDGSLVRTAPKEAWTKERLVVAMLGDERAGTLSQGIGGGPISKESPELDARTGHTSTGPPRSREFRAPLLRVRGVRAGAKVRIDEIEVAAGEIVGLAGLVGSGRTSVLRAIAGDFPGSTGHMELESQAVAWPKSVSAALDRGVALLPEDRKTRGLVLDMPVYDNVTLSDLSAVSRGGTLRRSRSWSRASGLLASVEFRGAVGGPVRTLSGGNQQKVMVAKWLHRAPRVLLIDEPTRGIDIGAKQDIMRVLNDLADLGHAILWVSSEFEEVIAVSHRVLLISKGRCVAELSGNEMTLDRVLAGVFEADFESQRHSKSESAQ</sequence>
<feature type="domain" description="ABC transporter" evidence="10">
    <location>
        <begin position="21"/>
        <end position="257"/>
    </location>
</feature>
<name>A0A9E6Y2C4_9ACTN</name>
<keyword evidence="3" id="KW-0762">Sugar transport</keyword>
<keyword evidence="1" id="KW-0813">Transport</keyword>